<comment type="caution">
    <text evidence="7">The sequence shown here is derived from an EMBL/GenBank/DDBJ whole genome shotgun (WGS) entry which is preliminary data.</text>
</comment>
<dbReference type="SUPFAM" id="SSF56176">
    <property type="entry name" value="FAD-binding/transporter-associated domain-like"/>
    <property type="match status" value="1"/>
</dbReference>
<reference evidence="7" key="1">
    <citation type="journal article" date="2021" name="J Fungi (Basel)">
        <title>Virulence traits and population genomics of the black yeast Aureobasidium melanogenum.</title>
        <authorList>
            <person name="Cernosa A."/>
            <person name="Sun X."/>
            <person name="Gostincar C."/>
            <person name="Fang C."/>
            <person name="Gunde-Cimerman N."/>
            <person name="Song Z."/>
        </authorList>
    </citation>
    <scope>NUCLEOTIDE SEQUENCE</scope>
    <source>
        <strain evidence="7">EXF-9911</strain>
    </source>
</reference>
<dbReference type="InterPro" id="IPR007173">
    <property type="entry name" value="ALO_C"/>
</dbReference>
<dbReference type="InterPro" id="IPR016169">
    <property type="entry name" value="FAD-bd_PCMH_sub2"/>
</dbReference>
<dbReference type="Pfam" id="PF01328">
    <property type="entry name" value="Peroxidase_2"/>
    <property type="match status" value="1"/>
</dbReference>
<dbReference type="InterPro" id="IPR016166">
    <property type="entry name" value="FAD-bd_PCMH"/>
</dbReference>
<dbReference type="EC" id="1.1.3.37" evidence="2"/>
<evidence type="ECO:0000256" key="2">
    <source>
        <dbReference type="ARBA" id="ARBA00013136"/>
    </source>
</evidence>
<feature type="domain" description="FAD-binding PCMH-type" evidence="5">
    <location>
        <begin position="214"/>
        <end position="386"/>
    </location>
</feature>
<dbReference type="Pfam" id="PF04030">
    <property type="entry name" value="ALO"/>
    <property type="match status" value="1"/>
</dbReference>
<dbReference type="Gene3D" id="3.30.465.10">
    <property type="match status" value="1"/>
</dbReference>
<accession>A0A9P8EF18</accession>
<keyword evidence="3" id="KW-0560">Oxidoreductase</keyword>
<dbReference type="EMBL" id="JAHFXF010000406">
    <property type="protein sequence ID" value="KAG9688384.1"/>
    <property type="molecule type" value="Genomic_DNA"/>
</dbReference>
<dbReference type="PANTHER" id="PTHR43762">
    <property type="entry name" value="L-GULONOLACTONE OXIDASE"/>
    <property type="match status" value="1"/>
</dbReference>
<dbReference type="PANTHER" id="PTHR43762:SF1">
    <property type="entry name" value="D-ARABINONO-1,4-LACTONE OXIDASE"/>
    <property type="match status" value="1"/>
</dbReference>
<reference evidence="7" key="2">
    <citation type="submission" date="2021-08" db="EMBL/GenBank/DDBJ databases">
        <authorList>
            <person name="Gostincar C."/>
            <person name="Sun X."/>
            <person name="Song Z."/>
            <person name="Gunde-Cimerman N."/>
        </authorList>
    </citation>
    <scope>NUCLEOTIDE SEQUENCE</scope>
    <source>
        <strain evidence="7">EXF-9911</strain>
    </source>
</reference>
<dbReference type="InterPro" id="IPR006094">
    <property type="entry name" value="Oxid_FAD_bind_N"/>
</dbReference>
<proteinExistence type="predicted"/>
<evidence type="ECO:0000259" key="6">
    <source>
        <dbReference type="PROSITE" id="PS51405"/>
    </source>
</evidence>
<feature type="domain" description="Heme haloperoxidase family profile" evidence="6">
    <location>
        <begin position="30"/>
        <end position="240"/>
    </location>
</feature>
<feature type="non-terminal residue" evidence="7">
    <location>
        <position position="662"/>
    </location>
</feature>
<dbReference type="InterPro" id="IPR000028">
    <property type="entry name" value="Chloroperoxidase"/>
</dbReference>
<protein>
    <recommendedName>
        <fullName evidence="2">D-arabinono-1,4-lactone oxidase</fullName>
        <ecNumber evidence="2">1.1.3.37</ecNumber>
    </recommendedName>
    <alternativeName>
        <fullName evidence="4">L-galactono-gamma-lactone oxidase</fullName>
    </alternativeName>
</protein>
<sequence length="662" mass="74636">MYLGLTDLARGFLSGGVSAGNHNALTNSKGGDHYYTRGDITDRGPCPGLNALANQGYLPRNGRNITLPQVEEALITTLHMDKALATAITNPLRSLLRKDGTFDLVLMRQHNVIEHDASFTRLDFREGDNYNFQPILFRKMLDDANGGPVTVSSLARTYVRRNKESRDAGAPALPWNLCASVSIAQFAKPQAFCFKNILQPTIMPILSNWNEEIKFLVPDDKFKTPSSISEVQTVIKDAAQHHEKVRVIGAMHSTTQCMVGNDITISMKNMAEILHVDEDNMTATVQAGVTIHQLCEYLKPRGYQPPVILEYGNFQIGAISGTQANDSSLSDSAQFASFVVGVKLIKADGEMMEISETQHAEHLHAIRSHYGLFGVVCEVTVRIWKTRHLEFSYEMTSLDAFSKDVIGNVDKLRNSYDQAFGLLFQADGKFMIQKRKFVDSDTKSPHPLTNNLEAKAINLYADLVLPLAKATGQLKLPAHQQEWLSTALVDLPLRALSHSTYIINPNDRAIPYRENQPHFDFFDWVFPEENWSAMANAWISLCNTFEAEKNFVLTLPCLVYFLKQDQNMLLSRSRGDDMMAIDPEYEDPTDPKWLEFRLAFSEVARKHGGIPHINKTRDGAIRWFAEACDQNALKMYLEQRKEFDPEGMFVNEFFATMFEGRM</sequence>
<dbReference type="PROSITE" id="PS51387">
    <property type="entry name" value="FAD_PCMH"/>
    <property type="match status" value="1"/>
</dbReference>
<dbReference type="InterPro" id="IPR010031">
    <property type="entry name" value="FAD_lactone_oxidase-like"/>
</dbReference>
<gene>
    <name evidence="7" type="ORF">KCU76_g9654</name>
</gene>
<comment type="pathway">
    <text evidence="1">Cofactor biosynthesis; D-erythroascorbate biosynthesis; dehydro-D-arabinono-1,4-lactone from D-arabinose: step 2/2.</text>
</comment>
<evidence type="ECO:0000313" key="7">
    <source>
        <dbReference type="EMBL" id="KAG9688384.1"/>
    </source>
</evidence>
<dbReference type="SUPFAM" id="SSF47571">
    <property type="entry name" value="Cloroperoxidase"/>
    <property type="match status" value="1"/>
</dbReference>
<dbReference type="Proteomes" id="UP000779574">
    <property type="component" value="Unassembled WGS sequence"/>
</dbReference>
<dbReference type="GO" id="GO:0003885">
    <property type="term" value="F:D-arabinono-1,4-lactone oxidase activity"/>
    <property type="evidence" value="ECO:0007669"/>
    <property type="project" value="UniProtKB-EC"/>
</dbReference>
<evidence type="ECO:0000256" key="3">
    <source>
        <dbReference type="ARBA" id="ARBA00023002"/>
    </source>
</evidence>
<dbReference type="GO" id="GO:0016020">
    <property type="term" value="C:membrane"/>
    <property type="evidence" value="ECO:0007669"/>
    <property type="project" value="InterPro"/>
</dbReference>
<dbReference type="Pfam" id="PF01565">
    <property type="entry name" value="FAD_binding_4"/>
    <property type="match status" value="1"/>
</dbReference>
<dbReference type="OrthoDB" id="371463at2759"/>
<dbReference type="InterPro" id="IPR036318">
    <property type="entry name" value="FAD-bd_PCMH-like_sf"/>
</dbReference>
<evidence type="ECO:0000259" key="5">
    <source>
        <dbReference type="PROSITE" id="PS51387"/>
    </source>
</evidence>
<dbReference type="AlphaFoldDB" id="A0A9P8EF18"/>
<dbReference type="Gene3D" id="1.10.489.10">
    <property type="entry name" value="Chloroperoxidase-like"/>
    <property type="match status" value="1"/>
</dbReference>
<dbReference type="GO" id="GO:0071949">
    <property type="term" value="F:FAD binding"/>
    <property type="evidence" value="ECO:0007669"/>
    <property type="project" value="InterPro"/>
</dbReference>
<evidence type="ECO:0000256" key="1">
    <source>
        <dbReference type="ARBA" id="ARBA00005083"/>
    </source>
</evidence>
<dbReference type="GO" id="GO:0004601">
    <property type="term" value="F:peroxidase activity"/>
    <property type="evidence" value="ECO:0007669"/>
    <property type="project" value="InterPro"/>
</dbReference>
<dbReference type="InterPro" id="IPR036851">
    <property type="entry name" value="Chloroperoxidase-like_sf"/>
</dbReference>
<organism evidence="7 8">
    <name type="scientific">Aureobasidium melanogenum</name>
    <name type="common">Aureobasidium pullulans var. melanogenum</name>
    <dbReference type="NCBI Taxonomy" id="46634"/>
    <lineage>
        <taxon>Eukaryota</taxon>
        <taxon>Fungi</taxon>
        <taxon>Dikarya</taxon>
        <taxon>Ascomycota</taxon>
        <taxon>Pezizomycotina</taxon>
        <taxon>Dothideomycetes</taxon>
        <taxon>Dothideomycetidae</taxon>
        <taxon>Dothideales</taxon>
        <taxon>Saccotheciaceae</taxon>
        <taxon>Aureobasidium</taxon>
    </lineage>
</organism>
<evidence type="ECO:0000256" key="4">
    <source>
        <dbReference type="ARBA" id="ARBA00033418"/>
    </source>
</evidence>
<dbReference type="PROSITE" id="PS51405">
    <property type="entry name" value="HEME_HALOPEROXIDASE"/>
    <property type="match status" value="1"/>
</dbReference>
<name>A0A9P8EF18_AURME</name>
<evidence type="ECO:0000313" key="8">
    <source>
        <dbReference type="Proteomes" id="UP000779574"/>
    </source>
</evidence>